<evidence type="ECO:0000313" key="1">
    <source>
        <dbReference type="EMBL" id="GGO95901.1"/>
    </source>
</evidence>
<reference evidence="1" key="1">
    <citation type="journal article" date="2014" name="Int. J. Syst. Evol. Microbiol.">
        <title>Complete genome sequence of Corynebacterium casei LMG S-19264T (=DSM 44701T), isolated from a smear-ripened cheese.</title>
        <authorList>
            <consortium name="US DOE Joint Genome Institute (JGI-PGF)"/>
            <person name="Walter F."/>
            <person name="Albersmeier A."/>
            <person name="Kalinowski J."/>
            <person name="Ruckert C."/>
        </authorList>
    </citation>
    <scope>NUCLEOTIDE SEQUENCE</scope>
    <source>
        <strain evidence="1">CGMCC 4.7201</strain>
    </source>
</reference>
<dbReference type="Proteomes" id="UP000641932">
    <property type="component" value="Unassembled WGS sequence"/>
</dbReference>
<comment type="caution">
    <text evidence="1">The sequence shown here is derived from an EMBL/GenBank/DDBJ whole genome shotgun (WGS) entry which is preliminary data.</text>
</comment>
<accession>A0A918E1E6</accession>
<gene>
    <name evidence="1" type="ORF">GCM10012280_54170</name>
</gene>
<proteinExistence type="predicted"/>
<reference evidence="1" key="2">
    <citation type="submission" date="2020-09" db="EMBL/GenBank/DDBJ databases">
        <authorList>
            <person name="Sun Q."/>
            <person name="Zhou Y."/>
        </authorList>
    </citation>
    <scope>NUCLEOTIDE SEQUENCE</scope>
    <source>
        <strain evidence="1">CGMCC 4.7201</strain>
    </source>
</reference>
<dbReference type="AlphaFoldDB" id="A0A918E1E6"/>
<keyword evidence="2" id="KW-1185">Reference proteome</keyword>
<sequence length="63" mass="7010">MRVWVPLRGSARALAVKLPMRWGTWWYAPDSNGGVTNSARTPGEGSAERNETLGRFVMRNFSG</sequence>
<protein>
    <submittedName>
        <fullName evidence="1">Uncharacterized protein</fullName>
    </submittedName>
</protein>
<name>A0A918E1E6_9ACTN</name>
<dbReference type="EMBL" id="BMMS01000027">
    <property type="protein sequence ID" value="GGO95901.1"/>
    <property type="molecule type" value="Genomic_DNA"/>
</dbReference>
<organism evidence="1 2">
    <name type="scientific">Wenjunlia tyrosinilytica</name>
    <dbReference type="NCBI Taxonomy" id="1544741"/>
    <lineage>
        <taxon>Bacteria</taxon>
        <taxon>Bacillati</taxon>
        <taxon>Actinomycetota</taxon>
        <taxon>Actinomycetes</taxon>
        <taxon>Kitasatosporales</taxon>
        <taxon>Streptomycetaceae</taxon>
        <taxon>Wenjunlia</taxon>
    </lineage>
</organism>
<evidence type="ECO:0000313" key="2">
    <source>
        <dbReference type="Proteomes" id="UP000641932"/>
    </source>
</evidence>